<evidence type="ECO:0000256" key="1">
    <source>
        <dbReference type="SAM" id="Phobius"/>
    </source>
</evidence>
<dbReference type="EMBL" id="MFTN01000007">
    <property type="protein sequence ID" value="OGI63295.1"/>
    <property type="molecule type" value="Genomic_DNA"/>
</dbReference>
<gene>
    <name evidence="3" type="ORF">A2818_01560</name>
</gene>
<proteinExistence type="predicted"/>
<feature type="transmembrane region" description="Helical" evidence="1">
    <location>
        <begin position="252"/>
        <end position="270"/>
    </location>
</feature>
<feature type="chain" id="PRO_5009527102" description="DUF5667 domain-containing protein" evidence="2">
    <location>
        <begin position="23"/>
        <end position="274"/>
    </location>
</feature>
<evidence type="ECO:0000256" key="2">
    <source>
        <dbReference type="SAM" id="SignalP"/>
    </source>
</evidence>
<dbReference type="Proteomes" id="UP000177602">
    <property type="component" value="Unassembled WGS sequence"/>
</dbReference>
<evidence type="ECO:0000313" key="3">
    <source>
        <dbReference type="EMBL" id="OGI63295.1"/>
    </source>
</evidence>
<keyword evidence="1" id="KW-0472">Membrane</keyword>
<name>A0A1F6V0Y3_9BACT</name>
<keyword evidence="1" id="KW-1133">Transmembrane helix</keyword>
<organism evidence="3 4">
    <name type="scientific">Candidatus Nomurabacteria bacterium RIFCSPHIGHO2_01_FULL_40_12</name>
    <dbReference type="NCBI Taxonomy" id="1801737"/>
    <lineage>
        <taxon>Bacteria</taxon>
        <taxon>Candidatus Nomuraibacteriota</taxon>
    </lineage>
</organism>
<feature type="signal peptide" evidence="2">
    <location>
        <begin position="1"/>
        <end position="22"/>
    </location>
</feature>
<protein>
    <recommendedName>
        <fullName evidence="5">DUF5667 domain-containing protein</fullName>
    </recommendedName>
</protein>
<evidence type="ECO:0000313" key="4">
    <source>
        <dbReference type="Proteomes" id="UP000177602"/>
    </source>
</evidence>
<evidence type="ECO:0008006" key="5">
    <source>
        <dbReference type="Google" id="ProtNLM"/>
    </source>
</evidence>
<reference evidence="3 4" key="1">
    <citation type="journal article" date="2016" name="Nat. Commun.">
        <title>Thousands of microbial genomes shed light on interconnected biogeochemical processes in an aquifer system.</title>
        <authorList>
            <person name="Anantharaman K."/>
            <person name="Brown C.T."/>
            <person name="Hug L.A."/>
            <person name="Sharon I."/>
            <person name="Castelle C.J."/>
            <person name="Probst A.J."/>
            <person name="Thomas B.C."/>
            <person name="Singh A."/>
            <person name="Wilkins M.J."/>
            <person name="Karaoz U."/>
            <person name="Brodie E.L."/>
            <person name="Williams K.H."/>
            <person name="Hubbard S.S."/>
            <person name="Banfield J.F."/>
        </authorList>
    </citation>
    <scope>NUCLEOTIDE SEQUENCE [LARGE SCALE GENOMIC DNA]</scope>
</reference>
<comment type="caution">
    <text evidence="3">The sequence shown here is derived from an EMBL/GenBank/DDBJ whole genome shotgun (WGS) entry which is preliminary data.</text>
</comment>
<keyword evidence="1" id="KW-0812">Transmembrane</keyword>
<accession>A0A1F6V0Y3</accession>
<dbReference type="AlphaFoldDB" id="A0A1F6V0Y3"/>
<keyword evidence="2" id="KW-0732">Signal</keyword>
<sequence>MKKFWIIVILVFLLLPTYVAHAQSSNAGFVPGNIWYSLDPFEENDKIQIYTVLFNPDQREFSGTVIFFDKTTFLGKKDFAIGAREVKDMFIDWTVTAGDHTIFAKIENAKFLISAGKYEDVYLLGNQTEESKRTVAKKIISKTVAEDDINKNSISVIDNVNAISSKSIENIKKVIGENTPEFLVEPIISTAIATENFRSDMDQTLENKKETIQNQIKTLESNKTETNKFLKPFKYVESFFFALLSFIFNSKIIFYGSLVIIIFLILRYIWHLIF</sequence>